<dbReference type="EMBL" id="CAXAMM010033168">
    <property type="protein sequence ID" value="CAK9070825.1"/>
    <property type="molecule type" value="Genomic_DNA"/>
</dbReference>
<evidence type="ECO:0000256" key="2">
    <source>
        <dbReference type="ARBA" id="ARBA00022664"/>
    </source>
</evidence>
<keyword evidence="4" id="KW-0508">mRNA splicing</keyword>
<evidence type="ECO:0000256" key="4">
    <source>
        <dbReference type="ARBA" id="ARBA00023187"/>
    </source>
</evidence>
<reference evidence="9 10" key="1">
    <citation type="submission" date="2024-02" db="EMBL/GenBank/DDBJ databases">
        <authorList>
            <person name="Chen Y."/>
            <person name="Shah S."/>
            <person name="Dougan E. K."/>
            <person name="Thang M."/>
            <person name="Chan C."/>
        </authorList>
    </citation>
    <scope>NUCLEOTIDE SEQUENCE [LARGE SCALE GENOMIC DNA]</scope>
</reference>
<evidence type="ECO:0000256" key="5">
    <source>
        <dbReference type="ARBA" id="ARBA00023242"/>
    </source>
</evidence>
<evidence type="ECO:0000259" key="8">
    <source>
        <dbReference type="PROSITE" id="PS50102"/>
    </source>
</evidence>
<protein>
    <submittedName>
        <fullName evidence="9">Arginine/serine-rich 4 (CeSC35) (RNA-binding protein srp-2)</fullName>
    </submittedName>
</protein>
<evidence type="ECO:0000256" key="7">
    <source>
        <dbReference type="SAM" id="MobiDB-lite"/>
    </source>
</evidence>
<dbReference type="PANTHER" id="PTHR48028:SF4">
    <property type="entry name" value="SC35-LIKE SPLICING FACTOR"/>
    <property type="match status" value="1"/>
</dbReference>
<name>A0ABP0P465_9DINO</name>
<feature type="region of interest" description="Disordered" evidence="7">
    <location>
        <begin position="195"/>
        <end position="215"/>
    </location>
</feature>
<gene>
    <name evidence="9" type="ORF">SCF082_LOCUS35154</name>
</gene>
<keyword evidence="10" id="KW-1185">Reference proteome</keyword>
<dbReference type="Gene3D" id="3.30.70.330">
    <property type="match status" value="1"/>
</dbReference>
<evidence type="ECO:0000256" key="1">
    <source>
        <dbReference type="ARBA" id="ARBA00004123"/>
    </source>
</evidence>
<feature type="domain" description="RRM" evidence="8">
    <location>
        <begin position="16"/>
        <end position="94"/>
    </location>
</feature>
<evidence type="ECO:0000256" key="3">
    <source>
        <dbReference type="ARBA" id="ARBA00022884"/>
    </source>
</evidence>
<keyword evidence="2" id="KW-0507">mRNA processing</keyword>
<feature type="compositionally biased region" description="Basic and acidic residues" evidence="7">
    <location>
        <begin position="94"/>
        <end position="110"/>
    </location>
</feature>
<comment type="subcellular location">
    <subcellularLocation>
        <location evidence="1">Nucleus</location>
    </subcellularLocation>
</comment>
<dbReference type="Proteomes" id="UP001642464">
    <property type="component" value="Unassembled WGS sequence"/>
</dbReference>
<evidence type="ECO:0000313" key="9">
    <source>
        <dbReference type="EMBL" id="CAK9070825.1"/>
    </source>
</evidence>
<dbReference type="Pfam" id="PF00076">
    <property type="entry name" value="RRM_1"/>
    <property type="match status" value="1"/>
</dbReference>
<sequence length="215" mass="24184">MAPGGLPDISGMTSLKVDITGAIPETWTADELRRKFERFGDIGDVFIPRERFSDRPRPFGFVRFMEDEDANEAIKEMNGTKFEGSTLTVSKANRSREEARAESAREDGRQPEQLTLKGGPHPMQWEEKQRGVSFQGGPVPVNGRQRVYLEEEKLNPRFRRVEPEDDEDWKQLISCGGAGEASDTVEQQEARYVTANARSPETHPGLPEHCHGTPD</sequence>
<feature type="non-terminal residue" evidence="9">
    <location>
        <position position="215"/>
    </location>
</feature>
<evidence type="ECO:0000256" key="6">
    <source>
        <dbReference type="PROSITE-ProRule" id="PRU00176"/>
    </source>
</evidence>
<feature type="compositionally biased region" description="Basic and acidic residues" evidence="7">
    <location>
        <begin position="206"/>
        <end position="215"/>
    </location>
</feature>
<proteinExistence type="predicted"/>
<dbReference type="InterPro" id="IPR012677">
    <property type="entry name" value="Nucleotide-bd_a/b_plait_sf"/>
</dbReference>
<accession>A0ABP0P465</accession>
<dbReference type="InterPro" id="IPR051106">
    <property type="entry name" value="RNA-bind/splicing_reg"/>
</dbReference>
<organism evidence="9 10">
    <name type="scientific">Durusdinium trenchii</name>
    <dbReference type="NCBI Taxonomy" id="1381693"/>
    <lineage>
        <taxon>Eukaryota</taxon>
        <taxon>Sar</taxon>
        <taxon>Alveolata</taxon>
        <taxon>Dinophyceae</taxon>
        <taxon>Suessiales</taxon>
        <taxon>Symbiodiniaceae</taxon>
        <taxon>Durusdinium</taxon>
    </lineage>
</organism>
<comment type="caution">
    <text evidence="9">The sequence shown here is derived from an EMBL/GenBank/DDBJ whole genome shotgun (WGS) entry which is preliminary data.</text>
</comment>
<dbReference type="SUPFAM" id="SSF54928">
    <property type="entry name" value="RNA-binding domain, RBD"/>
    <property type="match status" value="1"/>
</dbReference>
<dbReference type="PANTHER" id="PTHR48028">
    <property type="entry name" value="GLYCINE-RICH RNA-BINDING PROTEIN RZ1A"/>
    <property type="match status" value="1"/>
</dbReference>
<dbReference type="InterPro" id="IPR000504">
    <property type="entry name" value="RRM_dom"/>
</dbReference>
<feature type="region of interest" description="Disordered" evidence="7">
    <location>
        <begin position="76"/>
        <end position="125"/>
    </location>
</feature>
<evidence type="ECO:0000313" key="10">
    <source>
        <dbReference type="Proteomes" id="UP001642464"/>
    </source>
</evidence>
<keyword evidence="3 6" id="KW-0694">RNA-binding</keyword>
<dbReference type="InterPro" id="IPR035979">
    <property type="entry name" value="RBD_domain_sf"/>
</dbReference>
<dbReference type="PROSITE" id="PS50102">
    <property type="entry name" value="RRM"/>
    <property type="match status" value="1"/>
</dbReference>
<keyword evidence="5" id="KW-0539">Nucleus</keyword>
<dbReference type="SMART" id="SM00360">
    <property type="entry name" value="RRM"/>
    <property type="match status" value="1"/>
</dbReference>